<dbReference type="Gene3D" id="2.40.10.10">
    <property type="entry name" value="Trypsin-like serine proteases"/>
    <property type="match status" value="2"/>
</dbReference>
<accession>A0A917MHR5</accession>
<sequence>MRRVIVGVVAAVLLCASGAVAGPLTLTGKDRWAVLASRQAPDEAIDMARRFGREIPGVRVARSANGWLAVIAGPIAGPLDQAKRQLGDSWRLPNDLYLSRGDAYLETIWTAPPVPILARAKLDGLTPVSLQRGDLTVVLDSVPGQGSDRIPTAAVRIAGATAITARIDENASEQIHSAAKLVTLDRSSPRPQVVFSYFWGGAHCCTVTKILSQAADGRWRSIDAPTLDGDGFAFEDLDGDGAAEMIGVDNSFLYAFDSYAGSFAPDMIHRLDNGVLRDVTTDPRFRDHLRSDLRWMERRAGENPELWRSNGFLAGWVAAKARLGEHEEAWSRMLGSYDRASDFGPQECVTGEPVAKCPAESLRRIPFPIALRDHLVKAGYLAPAVSLPIGAAGAAAAGPLPFNDAKAAFNRLSDAERFDLQMQMIAAGAWPAVSTDQFSQRLYDAIQTFQRANQLAPTGMILGDDWSALRSRAAPVLQRWGLRALNHPVAGAPLWTPEGLGLVRRYTDSGVVLQRQDGSLRISYDFYPTLSLPAAYGAVVGAVRPPATVNYKVLRNDFFVVSSGQGELGSYARFHAFRGGILGFNVTWAPSEGVYGDRLSTLMSDLFRAASLGLNRAPPTPAPIIMAAKPPPAAPVAPPPPRKGPSSGSGFFVTGDGHLITNAHVVDGCGSLAVSLGEAREIPARVVAKDQANDLALVKAEMKPASFASVRGGIRLGEQVAAFGFPLTGLLTTGGNFTLGNVTALAGLKDDSRMLQVSAPVQPGNSGGPLLDETGAVVGVVVAKLDAVKLAAAIDDIPQNVNFAIKSGVASAFADAQGIQLERPQADAPALRPADLADRAKSFTGFVLCRP</sequence>
<dbReference type="InterPro" id="IPR001940">
    <property type="entry name" value="Peptidase_S1C"/>
</dbReference>
<evidence type="ECO:0000313" key="2">
    <source>
        <dbReference type="EMBL" id="GGH19388.1"/>
    </source>
</evidence>
<proteinExistence type="predicted"/>
<dbReference type="InterPro" id="IPR009003">
    <property type="entry name" value="Peptidase_S1_PA"/>
</dbReference>
<dbReference type="Pfam" id="PF13365">
    <property type="entry name" value="Trypsin_2"/>
    <property type="match status" value="1"/>
</dbReference>
<gene>
    <name evidence="2" type="ORF">GCM10007036_22250</name>
</gene>
<dbReference type="SUPFAM" id="SSF50494">
    <property type="entry name" value="Trypsin-like serine proteases"/>
    <property type="match status" value="1"/>
</dbReference>
<protein>
    <recommendedName>
        <fullName evidence="4">Trypsin-like peptidase</fullName>
    </recommendedName>
</protein>
<keyword evidence="1" id="KW-0732">Signal</keyword>
<dbReference type="Proteomes" id="UP000603912">
    <property type="component" value="Unassembled WGS sequence"/>
</dbReference>
<evidence type="ECO:0008006" key="4">
    <source>
        <dbReference type="Google" id="ProtNLM"/>
    </source>
</evidence>
<comment type="caution">
    <text evidence="2">The sequence shown here is derived from an EMBL/GenBank/DDBJ whole genome shotgun (WGS) entry which is preliminary data.</text>
</comment>
<dbReference type="SUPFAM" id="SSF47090">
    <property type="entry name" value="PGBD-like"/>
    <property type="match status" value="1"/>
</dbReference>
<evidence type="ECO:0000256" key="1">
    <source>
        <dbReference type="SAM" id="SignalP"/>
    </source>
</evidence>
<reference evidence="2" key="1">
    <citation type="journal article" date="2014" name="Int. J. Syst. Evol. Microbiol.">
        <title>Complete genome sequence of Corynebacterium casei LMG S-19264T (=DSM 44701T), isolated from a smear-ripened cheese.</title>
        <authorList>
            <consortium name="US DOE Joint Genome Institute (JGI-PGF)"/>
            <person name="Walter F."/>
            <person name="Albersmeier A."/>
            <person name="Kalinowski J."/>
            <person name="Ruckert C."/>
        </authorList>
    </citation>
    <scope>NUCLEOTIDE SEQUENCE</scope>
    <source>
        <strain evidence="2">CGMCC 1.12214</strain>
    </source>
</reference>
<evidence type="ECO:0000313" key="3">
    <source>
        <dbReference type="Proteomes" id="UP000603912"/>
    </source>
</evidence>
<dbReference type="AlphaFoldDB" id="A0A917MHR5"/>
<dbReference type="GO" id="GO:0004252">
    <property type="term" value="F:serine-type endopeptidase activity"/>
    <property type="evidence" value="ECO:0007669"/>
    <property type="project" value="InterPro"/>
</dbReference>
<name>A0A917MHR5_9HYPH</name>
<reference evidence="2" key="2">
    <citation type="submission" date="2020-09" db="EMBL/GenBank/DDBJ databases">
        <authorList>
            <person name="Sun Q."/>
            <person name="Zhou Y."/>
        </authorList>
    </citation>
    <scope>NUCLEOTIDE SEQUENCE</scope>
    <source>
        <strain evidence="2">CGMCC 1.12214</strain>
    </source>
</reference>
<dbReference type="GO" id="GO:0006508">
    <property type="term" value="P:proteolysis"/>
    <property type="evidence" value="ECO:0007669"/>
    <property type="project" value="InterPro"/>
</dbReference>
<feature type="signal peptide" evidence="1">
    <location>
        <begin position="1"/>
        <end position="21"/>
    </location>
</feature>
<keyword evidence="3" id="KW-1185">Reference proteome</keyword>
<dbReference type="InterPro" id="IPR043504">
    <property type="entry name" value="Peptidase_S1_PA_chymotrypsin"/>
</dbReference>
<feature type="chain" id="PRO_5037517719" description="Trypsin-like peptidase" evidence="1">
    <location>
        <begin position="22"/>
        <end position="851"/>
    </location>
</feature>
<dbReference type="PANTHER" id="PTHR43019:SF23">
    <property type="entry name" value="PROTEASE DO-LIKE 5, CHLOROPLASTIC"/>
    <property type="match status" value="1"/>
</dbReference>
<dbReference type="EMBL" id="BMES01000002">
    <property type="protein sequence ID" value="GGH19388.1"/>
    <property type="molecule type" value="Genomic_DNA"/>
</dbReference>
<dbReference type="RefSeq" id="WP_188517845.1">
    <property type="nucleotide sequence ID" value="NZ_BMES01000002.1"/>
</dbReference>
<organism evidence="2 3">
    <name type="scientific">Alsobacter metallidurans</name>
    <dbReference type="NCBI Taxonomy" id="340221"/>
    <lineage>
        <taxon>Bacteria</taxon>
        <taxon>Pseudomonadati</taxon>
        <taxon>Pseudomonadota</taxon>
        <taxon>Alphaproteobacteria</taxon>
        <taxon>Hyphomicrobiales</taxon>
        <taxon>Alsobacteraceae</taxon>
        <taxon>Alsobacter</taxon>
    </lineage>
</organism>
<dbReference type="PANTHER" id="PTHR43019">
    <property type="entry name" value="SERINE ENDOPROTEASE DEGS"/>
    <property type="match status" value="1"/>
</dbReference>
<dbReference type="InterPro" id="IPR036365">
    <property type="entry name" value="PGBD-like_sf"/>
</dbReference>
<dbReference type="PRINTS" id="PR00834">
    <property type="entry name" value="PROTEASES2C"/>
</dbReference>